<name>A0A4R5FYT7_9ACTN</name>
<dbReference type="Proteomes" id="UP000295136">
    <property type="component" value="Unassembled WGS sequence"/>
</dbReference>
<feature type="compositionally biased region" description="Low complexity" evidence="1">
    <location>
        <begin position="40"/>
        <end position="51"/>
    </location>
</feature>
<dbReference type="EMBL" id="SMLD01000001">
    <property type="protein sequence ID" value="TDE60326.1"/>
    <property type="molecule type" value="Genomic_DNA"/>
</dbReference>
<organism evidence="2 3">
    <name type="scientific">Nonomuraea mesophila</name>
    <dbReference type="NCBI Taxonomy" id="2530382"/>
    <lineage>
        <taxon>Bacteria</taxon>
        <taxon>Bacillati</taxon>
        <taxon>Actinomycetota</taxon>
        <taxon>Actinomycetes</taxon>
        <taxon>Streptosporangiales</taxon>
        <taxon>Streptosporangiaceae</taxon>
        <taxon>Nonomuraea</taxon>
    </lineage>
</organism>
<feature type="compositionally biased region" description="Polar residues" evidence="1">
    <location>
        <begin position="12"/>
        <end position="39"/>
    </location>
</feature>
<reference evidence="2 3" key="1">
    <citation type="submission" date="2019-03" db="EMBL/GenBank/DDBJ databases">
        <title>Draft genome sequences of novel Actinobacteria.</title>
        <authorList>
            <person name="Sahin N."/>
            <person name="Ay H."/>
            <person name="Saygin H."/>
        </authorList>
    </citation>
    <scope>NUCLEOTIDE SEQUENCE [LARGE SCALE GENOMIC DNA]</scope>
    <source>
        <strain evidence="2 3">6K102</strain>
    </source>
</reference>
<comment type="caution">
    <text evidence="2">The sequence shown here is derived from an EMBL/GenBank/DDBJ whole genome shotgun (WGS) entry which is preliminary data.</text>
</comment>
<dbReference type="AlphaFoldDB" id="A0A4R5FYT7"/>
<gene>
    <name evidence="2" type="ORF">E1295_00320</name>
</gene>
<accession>A0A4R5FYT7</accession>
<feature type="region of interest" description="Disordered" evidence="1">
    <location>
        <begin position="1"/>
        <end position="70"/>
    </location>
</feature>
<proteinExistence type="predicted"/>
<evidence type="ECO:0000313" key="3">
    <source>
        <dbReference type="Proteomes" id="UP000295136"/>
    </source>
</evidence>
<feature type="compositionally biased region" description="Polar residues" evidence="1">
    <location>
        <begin position="52"/>
        <end position="70"/>
    </location>
</feature>
<evidence type="ECO:0000313" key="2">
    <source>
        <dbReference type="EMBL" id="TDE60326.1"/>
    </source>
</evidence>
<protein>
    <submittedName>
        <fullName evidence="2">Uncharacterized protein</fullName>
    </submittedName>
</protein>
<keyword evidence="3" id="KW-1185">Reference proteome</keyword>
<sequence>MERARCPALTAASASNRGNPSRRFSSRLIATQADTSQPGRRSVAAPSARSSTGTTAVQSLTRSSTRGVPV</sequence>
<evidence type="ECO:0000256" key="1">
    <source>
        <dbReference type="SAM" id="MobiDB-lite"/>
    </source>
</evidence>
<dbReference type="RefSeq" id="WP_132627591.1">
    <property type="nucleotide sequence ID" value="NZ_SMLD01000001.1"/>
</dbReference>